<sequence length="511" mass="56573">MSGSLALFLTCSMVLSGMTYADSPMDLRQPFQRGAWQAFGSTIFSPNQSILTTQLGTPGMVQKGSLWNQTPFPYKNQWEILLRTKVSGRGKDGEGIALWLTEEPNELGNIFGGKDYFKGLGIFFDSYDNDARRNNPSISAHYFDGTRAYNHSDDGLGSQLAGCIADYRNRMEPVATKIAYNSTHLSIHVDLLGNGEFRKCLIEPVQIRTDRDVYLGVSAETRPGQFQETQDILSIEVKGLTDWSRPSPPSVNPAWKTEQQQAAQKQQQQYQQAGQAWSPPQGYVPPTPPQAQQQYVPPTPPQSQQQFVPPVPPQAQQDRAPVPPASTWTEASEAATLHDKIDRLMATSTNTALESAQAGEALKEVQTNVIQKVHHATTSILGQLRKTDMSLSAHVSAMSTQVNSLTRMIEANKGGLDAGRVDAERRANQLEAQLVKLQGDLKEANDAVERLSRSFQASISREIGKGTARMAAASKSNSHWNGWMYFVMFQGVFVVFLAYRQFTNKKLDKLL</sequence>
<reference evidence="11" key="1">
    <citation type="submission" date="2015-04" db="EMBL/GenBank/DDBJ databases">
        <title>The genome sequence of the plant pathogenic Rhizarian Plasmodiophora brassicae reveals insights in its biotrophic life cycle and the origin of chitin synthesis.</title>
        <authorList>
            <person name="Schwelm A."/>
            <person name="Fogelqvist J."/>
            <person name="Knaust A."/>
            <person name="Julke S."/>
            <person name="Lilja T."/>
            <person name="Dhandapani V."/>
            <person name="Bonilla-Rosso G."/>
            <person name="Karlsson M."/>
            <person name="Shevchenko A."/>
            <person name="Choi S.R."/>
            <person name="Kim H.G."/>
            <person name="Park J.Y."/>
            <person name="Lim Y.P."/>
            <person name="Ludwig-Muller J."/>
            <person name="Dixelius C."/>
        </authorList>
    </citation>
    <scope>NUCLEOTIDE SEQUENCE</scope>
    <source>
        <tissue evidence="11">Potato root galls</tissue>
    </source>
</reference>
<evidence type="ECO:0000256" key="3">
    <source>
        <dbReference type="ARBA" id="ARBA00022729"/>
    </source>
</evidence>
<dbReference type="GO" id="GO:0005793">
    <property type="term" value="C:endoplasmic reticulum-Golgi intermediate compartment"/>
    <property type="evidence" value="ECO:0007669"/>
    <property type="project" value="TreeGrafter"/>
</dbReference>
<dbReference type="EMBL" id="HACM01000616">
    <property type="protein sequence ID" value="CRZ01058.1"/>
    <property type="molecule type" value="Transcribed_RNA"/>
</dbReference>
<keyword evidence="6" id="KW-0175">Coiled coil</keyword>
<dbReference type="PANTHER" id="PTHR12223">
    <property type="entry name" value="VESICULAR MANNOSE-BINDING LECTIN"/>
    <property type="match status" value="1"/>
</dbReference>
<feature type="domain" description="L-type lectin-like" evidence="10">
    <location>
        <begin position="13"/>
        <end position="240"/>
    </location>
</feature>
<dbReference type="SUPFAM" id="SSF49899">
    <property type="entry name" value="Concanavalin A-like lectins/glucanases"/>
    <property type="match status" value="1"/>
</dbReference>
<feature type="region of interest" description="Disordered" evidence="7">
    <location>
        <begin position="240"/>
        <end position="327"/>
    </location>
</feature>
<dbReference type="AlphaFoldDB" id="A0A0H5QG77"/>
<evidence type="ECO:0000313" key="11">
    <source>
        <dbReference type="EMBL" id="CRZ01058.1"/>
    </source>
</evidence>
<dbReference type="InterPro" id="IPR005052">
    <property type="entry name" value="Lectin_leg"/>
</dbReference>
<dbReference type="Pfam" id="PF03388">
    <property type="entry name" value="Lectin_leg-like"/>
    <property type="match status" value="1"/>
</dbReference>
<evidence type="ECO:0000256" key="9">
    <source>
        <dbReference type="SAM" id="SignalP"/>
    </source>
</evidence>
<dbReference type="PANTHER" id="PTHR12223:SF28">
    <property type="entry name" value="LECTIN, MANNOSE BINDING 1 LIKE"/>
    <property type="match status" value="1"/>
</dbReference>
<proteinExistence type="predicted"/>
<keyword evidence="2 8" id="KW-0812">Transmembrane</keyword>
<feature type="chain" id="PRO_5005222720" description="L-type lectin-like domain-containing protein" evidence="9">
    <location>
        <begin position="22"/>
        <end position="511"/>
    </location>
</feature>
<dbReference type="Gene3D" id="2.60.120.200">
    <property type="match status" value="1"/>
</dbReference>
<evidence type="ECO:0000256" key="8">
    <source>
        <dbReference type="SAM" id="Phobius"/>
    </source>
</evidence>
<evidence type="ECO:0000256" key="1">
    <source>
        <dbReference type="ARBA" id="ARBA00004479"/>
    </source>
</evidence>
<keyword evidence="4 8" id="KW-1133">Transmembrane helix</keyword>
<name>A0A0H5QG77_9EUKA</name>
<dbReference type="GO" id="GO:0030134">
    <property type="term" value="C:COPII-coated ER to Golgi transport vesicle"/>
    <property type="evidence" value="ECO:0007669"/>
    <property type="project" value="TreeGrafter"/>
</dbReference>
<evidence type="ECO:0000256" key="2">
    <source>
        <dbReference type="ARBA" id="ARBA00022692"/>
    </source>
</evidence>
<organism evidence="11">
    <name type="scientific">Spongospora subterranea</name>
    <dbReference type="NCBI Taxonomy" id="70186"/>
    <lineage>
        <taxon>Eukaryota</taxon>
        <taxon>Sar</taxon>
        <taxon>Rhizaria</taxon>
        <taxon>Endomyxa</taxon>
        <taxon>Phytomyxea</taxon>
        <taxon>Plasmodiophorida</taxon>
        <taxon>Plasmodiophoridae</taxon>
        <taxon>Spongospora</taxon>
    </lineage>
</organism>
<evidence type="ECO:0000256" key="5">
    <source>
        <dbReference type="ARBA" id="ARBA00023136"/>
    </source>
</evidence>
<dbReference type="InterPro" id="IPR051136">
    <property type="entry name" value="Intracellular_Lectin-GPT"/>
</dbReference>
<feature type="signal peptide" evidence="9">
    <location>
        <begin position="1"/>
        <end position="21"/>
    </location>
</feature>
<dbReference type="InterPro" id="IPR013320">
    <property type="entry name" value="ConA-like_dom_sf"/>
</dbReference>
<dbReference type="GO" id="GO:0000139">
    <property type="term" value="C:Golgi membrane"/>
    <property type="evidence" value="ECO:0007669"/>
    <property type="project" value="TreeGrafter"/>
</dbReference>
<evidence type="ECO:0000256" key="4">
    <source>
        <dbReference type="ARBA" id="ARBA00022989"/>
    </source>
</evidence>
<evidence type="ECO:0000256" key="6">
    <source>
        <dbReference type="SAM" id="Coils"/>
    </source>
</evidence>
<protein>
    <recommendedName>
        <fullName evidence="10">L-type lectin-like domain-containing protein</fullName>
    </recommendedName>
</protein>
<feature type="compositionally biased region" description="Low complexity" evidence="7">
    <location>
        <begin position="259"/>
        <end position="281"/>
    </location>
</feature>
<accession>A0A0H5QG77</accession>
<comment type="subcellular location">
    <subcellularLocation>
        <location evidence="1">Membrane</location>
        <topology evidence="1">Single-pass type I membrane protein</topology>
    </subcellularLocation>
</comment>
<keyword evidence="5 8" id="KW-0472">Membrane</keyword>
<feature type="transmembrane region" description="Helical" evidence="8">
    <location>
        <begin position="480"/>
        <end position="499"/>
    </location>
</feature>
<feature type="coiled-coil region" evidence="6">
    <location>
        <begin position="420"/>
        <end position="454"/>
    </location>
</feature>
<feature type="compositionally biased region" description="Low complexity" evidence="7">
    <location>
        <begin position="290"/>
        <end position="327"/>
    </location>
</feature>
<evidence type="ECO:0000256" key="7">
    <source>
        <dbReference type="SAM" id="MobiDB-lite"/>
    </source>
</evidence>
<keyword evidence="3 9" id="KW-0732">Signal</keyword>
<dbReference type="PROSITE" id="PS51328">
    <property type="entry name" value="L_LECTIN_LIKE"/>
    <property type="match status" value="1"/>
</dbReference>
<dbReference type="GO" id="GO:0006888">
    <property type="term" value="P:endoplasmic reticulum to Golgi vesicle-mediated transport"/>
    <property type="evidence" value="ECO:0007669"/>
    <property type="project" value="TreeGrafter"/>
</dbReference>
<dbReference type="GO" id="GO:0005537">
    <property type="term" value="F:D-mannose binding"/>
    <property type="evidence" value="ECO:0007669"/>
    <property type="project" value="TreeGrafter"/>
</dbReference>
<dbReference type="GO" id="GO:0005789">
    <property type="term" value="C:endoplasmic reticulum membrane"/>
    <property type="evidence" value="ECO:0007669"/>
    <property type="project" value="TreeGrafter"/>
</dbReference>
<evidence type="ECO:0000259" key="10">
    <source>
        <dbReference type="PROSITE" id="PS51328"/>
    </source>
</evidence>